<accession>A0AC61R718</accession>
<evidence type="ECO:0000313" key="2">
    <source>
        <dbReference type="Proteomes" id="UP000308836"/>
    </source>
</evidence>
<dbReference type="EMBL" id="SRYG01000011">
    <property type="protein sequence ID" value="TGY65923.1"/>
    <property type="molecule type" value="Genomic_DNA"/>
</dbReference>
<organism evidence="1 2">
    <name type="scientific">Dubosiella muris</name>
    <dbReference type="NCBI Taxonomy" id="3038133"/>
    <lineage>
        <taxon>Bacteria</taxon>
        <taxon>Bacillati</taxon>
        <taxon>Bacillota</taxon>
        <taxon>Erysipelotrichia</taxon>
        <taxon>Erysipelotrichales</taxon>
        <taxon>Erysipelotrichaceae</taxon>
        <taxon>Dubosiella</taxon>
    </lineage>
</organism>
<protein>
    <submittedName>
        <fullName evidence="1">Phosphoribosylformylglycinamidine synthase</fullName>
        <ecNumber evidence="1">6.3.5.3</ecNumber>
    </submittedName>
</protein>
<name>A0AC61R718_9FIRM</name>
<keyword evidence="2" id="KW-1185">Reference proteome</keyword>
<dbReference type="EC" id="6.3.5.3" evidence="1"/>
<keyword evidence="1" id="KW-0436">Ligase</keyword>
<gene>
    <name evidence="1" type="ORF">E5336_06275</name>
</gene>
<reference evidence="1" key="1">
    <citation type="submission" date="2019-04" db="EMBL/GenBank/DDBJ databases">
        <title>Microbes associate with the intestines of laboratory mice.</title>
        <authorList>
            <person name="Navarre W."/>
            <person name="Wong E."/>
            <person name="Huang K."/>
            <person name="Tropini C."/>
            <person name="Ng K."/>
            <person name="Yu B."/>
        </authorList>
    </citation>
    <scope>NUCLEOTIDE SEQUENCE</scope>
    <source>
        <strain evidence="1">NM09_H32</strain>
    </source>
</reference>
<sequence length="1233" mass="135922">MDQRIFVCKKDRFQVESESLTAELKQSFGLRDDFKVERYNIYDVFGADPEDIELLKSQVCSEIVTDKVLDHVDLDGRKFLAYEFLPGQYDQRADSATQCLMLLNSKPAVTIHSGTLLVFDNVDDEQVEAIKTYMINPVEAREKDLSVLEDDQDVAIEDVPVIEGFTAMDDDALEKLRQTLGLAMSHEDIAFVQNYFKNEERRDPTMTEIRVLDTYWSDHCRHTTFETVLENVTFHENKLQEELQKSYDNYVALREKVHQNKKPSTLMDMATIAGKHLRQEGKLDDMEVSDEINACSIEIKVDVDGKDEDWLLMFKNETHNHPTEIEPFGGASTCIGGAIRDPLSGRSYVYQAMRITGAGDITKPIAETLAHKLPQSKISKQAAHGYSSYGNQIGLATTFVEEIYDDGYVAKRMEVGGVVGAAPKSHVKREKPEPGDIIVLIGGATGRDGIGGATGSSKEHNDTSLEKCSSEVQKGNALIERKLQRLFRNPKATTLIKKANDFGAGGVSVAVGELADGLDIDLDVVPVKYEGLDGTELAISESQERMAVCIRAADLDRFLEECHKENLGGVQVATVTDTNRLVMTWRGKTIVDMSRAFLDTNGVRQHQDVDVAPSEYESDPFGPQAASIAEVLGLPNVASQIGLAEMFDATIGKSTVLMPFGGKYQLTPEEGSVQKLPVLGWTDTCSAMTYGYDPALSKYSPYLGASYSVVEALARLVAMGVDYKGARLSNQEYFERLGADPKKWGNPFQALLGLIDAQLAFETPAIGGKDSMSGTFNDLHVPPTLITFAVKTAKTQDIVSAPLKKAGNYVYLVRHEPKAGHVPNYEQLKRNFDNVLNRMKKGQIVAAKSIKDGGIAATVCEMAFGNKLGVALRTSEDVFAPKIGSLLVETTETIQDPAFSLMGIVNDTNEITINDETISIDKAIEAWERRYRDLYPRIVNERSEAVIDTPLYEKTCPLSRKVVDVPKVVIPVFPGQNCEFDTAQQFERAGAEVEMVVFNNLTVADIEESIDKLARAIESAQILMIVGGFSSGDEPDGSGKFIASVLRNPKIWRAIQTMRENEGLILGICNGFQALIKSGLLPYGDIEALDQKSPTLFRNDINRHISHIARTRVTSVHSPWLSSFVPGAVHSVAVSHGEGKFVADEAVLRKLARHGQIATQYVNEEGAPTMDGLDNLNGSSWAIEGIVSEDGHIFGKMGHSERYEPGLFQNISGDKDQNIFANGVRFFTHKKNG</sequence>
<dbReference type="Proteomes" id="UP000308836">
    <property type="component" value="Unassembled WGS sequence"/>
</dbReference>
<evidence type="ECO:0000313" key="1">
    <source>
        <dbReference type="EMBL" id="TGY65923.1"/>
    </source>
</evidence>
<proteinExistence type="predicted"/>
<comment type="caution">
    <text evidence="1">The sequence shown here is derived from an EMBL/GenBank/DDBJ whole genome shotgun (WGS) entry which is preliminary data.</text>
</comment>